<accession>A0A8J4GUJ2</accession>
<organism evidence="2 3">
    <name type="scientific">Volvox reticuliferus</name>
    <dbReference type="NCBI Taxonomy" id="1737510"/>
    <lineage>
        <taxon>Eukaryota</taxon>
        <taxon>Viridiplantae</taxon>
        <taxon>Chlorophyta</taxon>
        <taxon>core chlorophytes</taxon>
        <taxon>Chlorophyceae</taxon>
        <taxon>CS clade</taxon>
        <taxon>Chlamydomonadales</taxon>
        <taxon>Volvocaceae</taxon>
        <taxon>Volvox</taxon>
    </lineage>
</organism>
<protein>
    <submittedName>
        <fullName evidence="2">Uncharacterized protein</fullName>
    </submittedName>
</protein>
<evidence type="ECO:0000313" key="2">
    <source>
        <dbReference type="EMBL" id="GIM15406.1"/>
    </source>
</evidence>
<gene>
    <name evidence="2" type="ORF">Vretimale_18186</name>
</gene>
<comment type="caution">
    <text evidence="2">The sequence shown here is derived from an EMBL/GenBank/DDBJ whole genome shotgun (WGS) entry which is preliminary data.</text>
</comment>
<reference evidence="2" key="1">
    <citation type="journal article" date="2021" name="Proc. Natl. Acad. Sci. U.S.A.">
        <title>Three genomes in the algal genus Volvox reveal the fate of a haploid sex-determining region after a transition to homothallism.</title>
        <authorList>
            <person name="Yamamoto K."/>
            <person name="Hamaji T."/>
            <person name="Kawai-Toyooka H."/>
            <person name="Matsuzaki R."/>
            <person name="Takahashi F."/>
            <person name="Nishimura Y."/>
            <person name="Kawachi M."/>
            <person name="Noguchi H."/>
            <person name="Minakuchi Y."/>
            <person name="Umen J.G."/>
            <person name="Toyoda A."/>
            <person name="Nozaki H."/>
        </authorList>
    </citation>
    <scope>NUCLEOTIDE SEQUENCE</scope>
    <source>
        <strain evidence="2">NIES-3785</strain>
    </source>
</reference>
<evidence type="ECO:0000313" key="3">
    <source>
        <dbReference type="Proteomes" id="UP000722791"/>
    </source>
</evidence>
<name>A0A8J4GUJ2_9CHLO</name>
<dbReference type="EMBL" id="BNCQ01000065">
    <property type="protein sequence ID" value="GIM15406.1"/>
    <property type="molecule type" value="Genomic_DNA"/>
</dbReference>
<dbReference type="Proteomes" id="UP000722791">
    <property type="component" value="Unassembled WGS sequence"/>
</dbReference>
<evidence type="ECO:0000256" key="1">
    <source>
        <dbReference type="SAM" id="MobiDB-lite"/>
    </source>
</evidence>
<sequence length="1136" mass="117050">MGPLRQYFENGDLRACAAHIEALWVGRHQNKSFEASDAEDAAWLLDTTQGSPAFQQQFWPKLLVLLTRWAFLAGRADPLGPADSTDRNQPFLLALQRRLAARLTLGPLPWAVRAPTLLLIAVVGCSTASNAAGNVVEGRGGQRRVRKGRGGEGREGLTGFLLGRKLLCGDFVHNVRVKMQLSSHYHDYHPLSKPLDGSCERISELTRRGVSSEALRRGNPGARSHPIIRLSPLGLRRIAAIWVPFGPLCPLRPNSSTDSVPFSFGPSAAPLQLACQALHSEMLMLVRRPSADILNSRDAVTDFCTAVELVLERLVVKGDWRGAASIFVALLAAMSSALDDLCTHIAAETVTRSLPPLPLAGSQPPHVPGGAGNRPHIVSAAAIAAAQENAAAALAALQASCRTVGSTCARAVATAATGPSTSSVVVHAAASATGTTAPDFRNPSDTVGRDDSRPVAAAVLTAVRAIAENVHATAAAIAAAGVAAEGVEDGVSLHIRMLARPVENRQFGRNGGREGTVAGGITTGAKGEWWTSAAPAAPLRSETDPWAMLAVVATAASGLLEGFVVTVRQQPLGRPQELLQRLLHPSADQLASALKAVAGATAAAAARMTSDARGSLPASPGTGTEPAAVLGGRCSSACALGADSRFTILSMAVGYSWVRLRAHAQLPGPDQLAAHAVEQMAAAAVATSPAAAEGSYGSFWHPARGALTVLMVASLGVGRVMQMACAGAHADAAFELLEGHSRCPLYSDAQLLAKSVIESLRAPASAPARAPISVPMLATATPLATALLSDAATAAQRLHLLYGGVADTAAGRAWLAALSSSSAGRLRELLDRVFVCAVSVLAGVRESLTPAPTAWLPLPKPGAAHPPGDAIVAATVNKAAQGSQVEGQAVQLAADARAATAVMALGALADLQFCALQLRAHGDLVPRLSADAAAVPAAAVWPLLALLPCYPAFAAAYHSNGGGSSGGFAAVPVAASRLAFLVPLAASCVPHAEDVGDAACGVLPYIYLLFKGAPESVVQAAHSTWAALLAGLSEERDAVQAPSAVCGRANGGGAQGQRGPLSPGRGCGGATEGVGGAEREAWLKERRDVRVAVAASMVPYYIDRTCEEPCSVGDLELLEWGLRQVAPVEKRMGHVK</sequence>
<feature type="region of interest" description="Disordered" evidence="1">
    <location>
        <begin position="1051"/>
        <end position="1070"/>
    </location>
</feature>
<dbReference type="AlphaFoldDB" id="A0A8J4GUJ2"/>
<proteinExistence type="predicted"/>